<reference evidence="1" key="1">
    <citation type="submission" date="2019-08" db="EMBL/GenBank/DDBJ databases">
        <authorList>
            <person name="Kucharzyk K."/>
            <person name="Murdoch R.W."/>
            <person name="Higgins S."/>
            <person name="Loffler F."/>
        </authorList>
    </citation>
    <scope>NUCLEOTIDE SEQUENCE</scope>
</reference>
<gene>
    <name evidence="1" type="ORF">SDC9_110111</name>
</gene>
<name>A0A645BEZ4_9ZZZZ</name>
<proteinExistence type="predicted"/>
<protein>
    <submittedName>
        <fullName evidence="1">Uncharacterized protein</fullName>
    </submittedName>
</protein>
<evidence type="ECO:0000313" key="1">
    <source>
        <dbReference type="EMBL" id="MPM63231.1"/>
    </source>
</evidence>
<sequence>MYATISADIVSSTSLSKDETIELKQKMEELFQLLEEEYPTFWGRQIKGDYIECLVQDVSKVFRLALIIKSYIKSFGIAENKDTKNFQTYGVRMAIGIGDMRIVDKAQGIMDGEAIYLSGRAIETMGAPNKGTLTIEIGNEQLSMLLRTIALLTDALINNATKRQCEVLYYKLLSTKEIDIAEKMRIKQSSVNQHSSLAKWYCIETALNYFEQIKFEDYE</sequence>
<organism evidence="1">
    <name type="scientific">bioreactor metagenome</name>
    <dbReference type="NCBI Taxonomy" id="1076179"/>
    <lineage>
        <taxon>unclassified sequences</taxon>
        <taxon>metagenomes</taxon>
        <taxon>ecological metagenomes</taxon>
    </lineage>
</organism>
<accession>A0A645BEZ4</accession>
<dbReference type="AlphaFoldDB" id="A0A645BEZ4"/>
<comment type="caution">
    <text evidence="1">The sequence shown here is derived from an EMBL/GenBank/DDBJ whole genome shotgun (WGS) entry which is preliminary data.</text>
</comment>
<dbReference type="EMBL" id="VSSQ01019291">
    <property type="protein sequence ID" value="MPM63231.1"/>
    <property type="molecule type" value="Genomic_DNA"/>
</dbReference>